<reference evidence="4" key="1">
    <citation type="submission" date="2016-10" db="EMBL/GenBank/DDBJ databases">
        <authorList>
            <person name="Varghese N."/>
            <person name="Submissions S."/>
        </authorList>
    </citation>
    <scope>NUCLEOTIDE SEQUENCE [LARGE SCALE GENOMIC DNA]</scope>
    <source>
        <strain evidence="4">DSM 23664</strain>
    </source>
</reference>
<dbReference type="SUPFAM" id="SSF53218">
    <property type="entry name" value="Molybdenum cofactor biosynthesis proteins"/>
    <property type="match status" value="1"/>
</dbReference>
<dbReference type="CDD" id="cd00885">
    <property type="entry name" value="cinA"/>
    <property type="match status" value="1"/>
</dbReference>
<feature type="domain" description="MoaB/Mog" evidence="2">
    <location>
        <begin position="4"/>
        <end position="175"/>
    </location>
</feature>
<dbReference type="Gene3D" id="3.30.70.2860">
    <property type="match status" value="1"/>
</dbReference>
<dbReference type="STRING" id="753702.SAMN04488102_103114"/>
<dbReference type="NCBIfam" id="TIGR00200">
    <property type="entry name" value="cinA_nterm"/>
    <property type="match status" value="1"/>
</dbReference>
<keyword evidence="4" id="KW-1185">Reference proteome</keyword>
<evidence type="ECO:0000259" key="2">
    <source>
        <dbReference type="SMART" id="SM00852"/>
    </source>
</evidence>
<dbReference type="InterPro" id="IPR001453">
    <property type="entry name" value="MoaB/Mog_dom"/>
</dbReference>
<dbReference type="EMBL" id="FOLT01000003">
    <property type="protein sequence ID" value="SFC11799.1"/>
    <property type="molecule type" value="Genomic_DNA"/>
</dbReference>
<organism evidence="3 4">
    <name type="scientific">Alkalibacterium subtropicum</name>
    <dbReference type="NCBI Taxonomy" id="753702"/>
    <lineage>
        <taxon>Bacteria</taxon>
        <taxon>Bacillati</taxon>
        <taxon>Bacillota</taxon>
        <taxon>Bacilli</taxon>
        <taxon>Lactobacillales</taxon>
        <taxon>Carnobacteriaceae</taxon>
        <taxon>Alkalibacterium</taxon>
    </lineage>
</organism>
<dbReference type="PANTHER" id="PTHR13939">
    <property type="entry name" value="NICOTINAMIDE-NUCLEOTIDE AMIDOHYDROLASE PNCC"/>
    <property type="match status" value="1"/>
</dbReference>
<dbReference type="Pfam" id="PF02464">
    <property type="entry name" value="CinA"/>
    <property type="match status" value="1"/>
</dbReference>
<dbReference type="PIRSF" id="PIRSF006728">
    <property type="entry name" value="CinA"/>
    <property type="match status" value="1"/>
</dbReference>
<dbReference type="Gene3D" id="3.40.980.10">
    <property type="entry name" value="MoaB/Mog-like domain"/>
    <property type="match status" value="1"/>
</dbReference>
<proteinExistence type="inferred from homology"/>
<dbReference type="InterPro" id="IPR008136">
    <property type="entry name" value="CinA_C"/>
</dbReference>
<dbReference type="Proteomes" id="UP000199612">
    <property type="component" value="Unassembled WGS sequence"/>
</dbReference>
<dbReference type="AlphaFoldDB" id="A0A1I1GJ41"/>
<dbReference type="Gene3D" id="3.90.950.20">
    <property type="entry name" value="CinA-like"/>
    <property type="match status" value="1"/>
</dbReference>
<comment type="similarity">
    <text evidence="1">Belongs to the CinA family.</text>
</comment>
<dbReference type="OrthoDB" id="9801454at2"/>
<dbReference type="InterPro" id="IPR036425">
    <property type="entry name" value="MoaB/Mog-like_dom_sf"/>
</dbReference>
<dbReference type="InterPro" id="IPR050101">
    <property type="entry name" value="CinA"/>
</dbReference>
<gene>
    <name evidence="1" type="primary">cinA</name>
    <name evidence="3" type="ORF">SAMN04488102_103114</name>
</gene>
<evidence type="ECO:0000256" key="1">
    <source>
        <dbReference type="HAMAP-Rule" id="MF_00226"/>
    </source>
</evidence>
<sequence length="414" mass="45227">MKTEIISVGTELLMGYVVDTNAGRIARELLTLGLGTYYQQTVGDNPDRLRDALELASKRSDIIILTGGLGPTQDDITKQVAADVLGDELVLDEKQLDIIKGVFKKRGTEPDEKVYREALTFKHGQTLLNEAGLACGSAYVRETNKETKQHILLLPGVPYEMAHMLKNKVKPYLQEIIQDEGVIESLFMNFNGIGESKVATLLNDKIENQTNPTIAMYAKPRHITIRLTASAKDAETAARMNQKAAEEIQEILSKHFIGYGEDQTIETYVVDRLKKKNLTLSILEGFTSGLVMSSLTRVAGVSAVFEGGLVSLNDKMTESQLGLEDLSDASAADAAKMTAEQCAETFQTAIGLSVTAEITPNTSGQLLSGTGYIAVFIKGKPVKMKQFPLPEKPQAVLRDLLKNEALAFLKDTVN</sequence>
<dbReference type="SUPFAM" id="SSF142433">
    <property type="entry name" value="CinA-like"/>
    <property type="match status" value="1"/>
</dbReference>
<dbReference type="Pfam" id="PF00994">
    <property type="entry name" value="MoCF_biosynth"/>
    <property type="match status" value="1"/>
</dbReference>
<dbReference type="SMART" id="SM00852">
    <property type="entry name" value="MoCF_biosynth"/>
    <property type="match status" value="1"/>
</dbReference>
<protein>
    <recommendedName>
        <fullName evidence="1">Putative competence-damage inducible protein</fullName>
    </recommendedName>
</protein>
<dbReference type="PANTHER" id="PTHR13939:SF0">
    <property type="entry name" value="NMN AMIDOHYDROLASE-LIKE PROTEIN YFAY"/>
    <property type="match status" value="1"/>
</dbReference>
<dbReference type="Pfam" id="PF18146">
    <property type="entry name" value="CinA_KH"/>
    <property type="match status" value="1"/>
</dbReference>
<dbReference type="InterPro" id="IPR036653">
    <property type="entry name" value="CinA-like_C"/>
</dbReference>
<dbReference type="HAMAP" id="MF_00226_B">
    <property type="entry name" value="CinA_B"/>
    <property type="match status" value="1"/>
</dbReference>
<evidence type="ECO:0000313" key="3">
    <source>
        <dbReference type="EMBL" id="SFC11799.1"/>
    </source>
</evidence>
<accession>A0A1I1GJ41</accession>
<dbReference type="InterPro" id="IPR041424">
    <property type="entry name" value="CinA_KH"/>
</dbReference>
<name>A0A1I1GJ41_9LACT</name>
<dbReference type="InterPro" id="IPR008135">
    <property type="entry name" value="Competence-induced_CinA"/>
</dbReference>
<dbReference type="RefSeq" id="WP_091528919.1">
    <property type="nucleotide sequence ID" value="NZ_FOLT01000003.1"/>
</dbReference>
<evidence type="ECO:0000313" key="4">
    <source>
        <dbReference type="Proteomes" id="UP000199612"/>
    </source>
</evidence>